<reference evidence="8 9" key="1">
    <citation type="journal article" date="2009" name="Nature">
        <title>Evolution of pathogenicity and sexual reproduction in eight Candida genomes.</title>
        <authorList>
            <person name="Butler G."/>
            <person name="Rasmussen M.D."/>
            <person name="Lin M.F."/>
            <person name="Santos M.A."/>
            <person name="Sakthikumar S."/>
            <person name="Munro C.A."/>
            <person name="Rheinbay E."/>
            <person name="Grabherr M."/>
            <person name="Forche A."/>
            <person name="Reedy J.L."/>
            <person name="Agrafioti I."/>
            <person name="Arnaud M.B."/>
            <person name="Bates S."/>
            <person name="Brown A.J."/>
            <person name="Brunke S."/>
            <person name="Costanzo M.C."/>
            <person name="Fitzpatrick D.A."/>
            <person name="de Groot P.W."/>
            <person name="Harris D."/>
            <person name="Hoyer L.L."/>
            <person name="Hube B."/>
            <person name="Klis F.M."/>
            <person name="Kodira C."/>
            <person name="Lennard N."/>
            <person name="Logue M.E."/>
            <person name="Martin R."/>
            <person name="Neiman A.M."/>
            <person name="Nikolaou E."/>
            <person name="Quail M.A."/>
            <person name="Quinn J."/>
            <person name="Santos M.C."/>
            <person name="Schmitzberger F.F."/>
            <person name="Sherlock G."/>
            <person name="Shah P."/>
            <person name="Silverstein K.A."/>
            <person name="Skrzypek M.S."/>
            <person name="Soll D."/>
            <person name="Staggs R."/>
            <person name="Stansfield I."/>
            <person name="Stumpf M.P."/>
            <person name="Sudbery P.E."/>
            <person name="Srikantha T."/>
            <person name="Zeng Q."/>
            <person name="Berman J."/>
            <person name="Berriman M."/>
            <person name="Heitman J."/>
            <person name="Gow N.A."/>
            <person name="Lorenz M.C."/>
            <person name="Birren B.W."/>
            <person name="Kellis M."/>
            <person name="Cuomo C.A."/>
        </authorList>
    </citation>
    <scope>NUCLEOTIDE SEQUENCE [LARGE SCALE GENOMIC DNA]</scope>
    <source>
        <strain evidence="9">ATCC 6260 / CBS 566 / DSM 6381 / JCM 1539 / NBRC 10279 / NRRL Y-324</strain>
    </source>
</reference>
<dbReference type="eggNOG" id="KOG2533">
    <property type="taxonomic scope" value="Eukaryota"/>
</dbReference>
<accession>A5DPK5</accession>
<dbReference type="PROSITE" id="PS50850">
    <property type="entry name" value="MFS"/>
    <property type="match status" value="1"/>
</dbReference>
<keyword evidence="3 6" id="KW-0812">Transmembrane</keyword>
<dbReference type="InterPro" id="IPR011701">
    <property type="entry name" value="MFS"/>
</dbReference>
<feature type="transmembrane region" description="Helical" evidence="6">
    <location>
        <begin position="389"/>
        <end position="406"/>
    </location>
</feature>
<gene>
    <name evidence="8" type="ORF">PGUG_05206</name>
</gene>
<evidence type="ECO:0000256" key="5">
    <source>
        <dbReference type="ARBA" id="ARBA00023136"/>
    </source>
</evidence>
<keyword evidence="5 6" id="KW-0472">Membrane</keyword>
<proteinExistence type="predicted"/>
<dbReference type="PANTHER" id="PTHR43791:SF103">
    <property type="entry name" value="MAJOR FACILITATOR SUPERFAMILY (MFS) PROFILE DOMAIN-CONTAINING PROTEIN-RELATED"/>
    <property type="match status" value="1"/>
</dbReference>
<dbReference type="InterPro" id="IPR036259">
    <property type="entry name" value="MFS_trans_sf"/>
</dbReference>
<dbReference type="Pfam" id="PF07690">
    <property type="entry name" value="MFS_1"/>
    <property type="match status" value="1"/>
</dbReference>
<feature type="transmembrane region" description="Helical" evidence="6">
    <location>
        <begin position="225"/>
        <end position="245"/>
    </location>
</feature>
<dbReference type="EMBL" id="CH408161">
    <property type="protein sequence ID" value="EDK41108.2"/>
    <property type="molecule type" value="Genomic_DNA"/>
</dbReference>
<dbReference type="GeneID" id="5124437"/>
<name>A5DPK5_PICGU</name>
<keyword evidence="2" id="KW-0813">Transport</keyword>
<dbReference type="Gene3D" id="1.20.1250.20">
    <property type="entry name" value="MFS general substrate transporter like domains"/>
    <property type="match status" value="2"/>
</dbReference>
<dbReference type="InterPro" id="IPR020846">
    <property type="entry name" value="MFS_dom"/>
</dbReference>
<dbReference type="VEuPathDB" id="FungiDB:PGUG_05206"/>
<organism evidence="8 9">
    <name type="scientific">Meyerozyma guilliermondii (strain ATCC 6260 / CBS 566 / DSM 6381 / JCM 1539 / NBRC 10279 / NRRL Y-324)</name>
    <name type="common">Yeast</name>
    <name type="synonym">Candida guilliermondii</name>
    <dbReference type="NCBI Taxonomy" id="294746"/>
    <lineage>
        <taxon>Eukaryota</taxon>
        <taxon>Fungi</taxon>
        <taxon>Dikarya</taxon>
        <taxon>Ascomycota</taxon>
        <taxon>Saccharomycotina</taxon>
        <taxon>Pichiomycetes</taxon>
        <taxon>Debaryomycetaceae</taxon>
        <taxon>Meyerozyma</taxon>
    </lineage>
</organism>
<feature type="transmembrane region" description="Helical" evidence="6">
    <location>
        <begin position="105"/>
        <end position="123"/>
    </location>
</feature>
<evidence type="ECO:0000256" key="3">
    <source>
        <dbReference type="ARBA" id="ARBA00022692"/>
    </source>
</evidence>
<evidence type="ECO:0000256" key="6">
    <source>
        <dbReference type="SAM" id="Phobius"/>
    </source>
</evidence>
<dbReference type="AlphaFoldDB" id="A5DPK5"/>
<dbReference type="SUPFAM" id="SSF103473">
    <property type="entry name" value="MFS general substrate transporter"/>
    <property type="match status" value="1"/>
</dbReference>
<sequence>MTPNKSQVEIVVNDGSEPSYTNEKHDNVIEVEKSKLDEGAIFLNSHPEYSGYTEADEKRLKIKLDVILIPILTIAILVSAADKIILSNASLYGMSVDLNLKNNQYSWAGSIFFFGYLIMEPLANFLLQRYRIGKVLGITYTLWSIIMACMGATHNFAGIASLRFVMGMGEAFIFPGVNAIIAMFYTKKESPIRLAIVFSALSSLLSNGVAVGIGERHTSIAPWRLLFIVLGVVSFVLGISLIAFVPDSPTKTYLLTEKEKYIAVSRMQHNGTGIKNSHFKKYQLMEALTDWKTWVAALMVLAIQVPNGALVTFASQIVSGLGNSKRETLLLGMPTGVFMSVASLLIALGSYLLRYRYVMILSGVCMLVPLVCCVLIMKLKDNKHLLVCYYFFYFYWGPYPLVLSTINNNTSGYTKKTAVNTICFISYCVANIIAPQFFISSEEPKYPTGYRALLAFLVVSVLTSIAYSVGCYLENQKRDRLYGVPTGETDENDNLDITDHEKKYFRYVF</sequence>
<dbReference type="KEGG" id="pgu:PGUG_05206"/>
<evidence type="ECO:0000256" key="2">
    <source>
        <dbReference type="ARBA" id="ARBA00022448"/>
    </source>
</evidence>
<feature type="transmembrane region" description="Helical" evidence="6">
    <location>
        <begin position="294"/>
        <end position="317"/>
    </location>
</feature>
<dbReference type="GO" id="GO:0016020">
    <property type="term" value="C:membrane"/>
    <property type="evidence" value="ECO:0007669"/>
    <property type="project" value="UniProtKB-SubCell"/>
</dbReference>
<keyword evidence="4 6" id="KW-1133">Transmembrane helix</keyword>
<feature type="transmembrane region" description="Helical" evidence="6">
    <location>
        <begin position="450"/>
        <end position="473"/>
    </location>
</feature>
<feature type="transmembrane region" description="Helical" evidence="6">
    <location>
        <begin position="329"/>
        <end position="348"/>
    </location>
</feature>
<comment type="subcellular location">
    <subcellularLocation>
        <location evidence="1">Membrane</location>
        <topology evidence="1">Multi-pass membrane protein</topology>
    </subcellularLocation>
</comment>
<dbReference type="Proteomes" id="UP000001997">
    <property type="component" value="Unassembled WGS sequence"/>
</dbReference>
<keyword evidence="9" id="KW-1185">Reference proteome</keyword>
<feature type="transmembrane region" description="Helical" evidence="6">
    <location>
        <begin position="192"/>
        <end position="213"/>
    </location>
</feature>
<evidence type="ECO:0000256" key="1">
    <source>
        <dbReference type="ARBA" id="ARBA00004141"/>
    </source>
</evidence>
<dbReference type="RefSeq" id="XP_001482186.2">
    <property type="nucleotide sequence ID" value="XM_001482136.1"/>
</dbReference>
<dbReference type="HOGENOM" id="CLU_001265_0_5_1"/>
<dbReference type="PANTHER" id="PTHR43791">
    <property type="entry name" value="PERMEASE-RELATED"/>
    <property type="match status" value="1"/>
</dbReference>
<protein>
    <recommendedName>
        <fullName evidence="7">Major facilitator superfamily (MFS) profile domain-containing protein</fullName>
    </recommendedName>
</protein>
<evidence type="ECO:0000313" key="9">
    <source>
        <dbReference type="Proteomes" id="UP000001997"/>
    </source>
</evidence>
<feature type="transmembrane region" description="Helical" evidence="6">
    <location>
        <begin position="418"/>
        <end position="438"/>
    </location>
</feature>
<feature type="transmembrane region" description="Helical" evidence="6">
    <location>
        <begin position="162"/>
        <end position="185"/>
    </location>
</feature>
<evidence type="ECO:0000313" key="8">
    <source>
        <dbReference type="EMBL" id="EDK41108.2"/>
    </source>
</evidence>
<feature type="transmembrane region" description="Helical" evidence="6">
    <location>
        <begin position="66"/>
        <end position="85"/>
    </location>
</feature>
<evidence type="ECO:0000259" key="7">
    <source>
        <dbReference type="PROSITE" id="PS50850"/>
    </source>
</evidence>
<evidence type="ECO:0000256" key="4">
    <source>
        <dbReference type="ARBA" id="ARBA00022989"/>
    </source>
</evidence>
<dbReference type="InParanoid" id="A5DPK5"/>
<dbReference type="GO" id="GO:0022857">
    <property type="term" value="F:transmembrane transporter activity"/>
    <property type="evidence" value="ECO:0007669"/>
    <property type="project" value="InterPro"/>
</dbReference>
<dbReference type="OrthoDB" id="4454541at2759"/>
<dbReference type="OMA" id="IMEPLAN"/>
<feature type="domain" description="Major facilitator superfamily (MFS) profile" evidence="7">
    <location>
        <begin position="68"/>
        <end position="478"/>
    </location>
</feature>
<feature type="transmembrane region" description="Helical" evidence="6">
    <location>
        <begin position="355"/>
        <end position="377"/>
    </location>
</feature>
<feature type="transmembrane region" description="Helical" evidence="6">
    <location>
        <begin position="135"/>
        <end position="156"/>
    </location>
</feature>